<dbReference type="InterPro" id="IPR013579">
    <property type="entry name" value="FAST_2"/>
</dbReference>
<evidence type="ECO:0000313" key="3">
    <source>
        <dbReference type="Proteomes" id="UP000078200"/>
    </source>
</evidence>
<dbReference type="SMART" id="SM00952">
    <property type="entry name" value="RAP"/>
    <property type="match status" value="1"/>
</dbReference>
<evidence type="ECO:0000313" key="2">
    <source>
        <dbReference type="EnsemblMetazoa" id="GAUT010364-PA"/>
    </source>
</evidence>
<dbReference type="GO" id="GO:0044528">
    <property type="term" value="P:regulation of mitochondrial mRNA stability"/>
    <property type="evidence" value="ECO:0007669"/>
    <property type="project" value="InterPro"/>
</dbReference>
<dbReference type="InterPro" id="IPR013584">
    <property type="entry name" value="RAP"/>
</dbReference>
<feature type="domain" description="RAP" evidence="1">
    <location>
        <begin position="873"/>
        <end position="934"/>
    </location>
</feature>
<protein>
    <recommendedName>
        <fullName evidence="1">RAP domain-containing protein</fullName>
    </recommendedName>
</protein>
<dbReference type="InterPro" id="IPR010622">
    <property type="entry name" value="FAST_Leu-rich"/>
</dbReference>
<sequence length="940" mass="108614">MYTKLITNQLLKNITKFWHLQTIKCSIRITNTTHSNVDQLKSKSSFGKEGRTYCSNYTEALNGREYSDIKKAWSNKETSFESYETEKVNGEYVVNGSDEIEGDENVTIKNLLYDERQDDIMELLNSCENCAELSKLVFKFDDRLKKEHVIQSVILTWMFTSSLTKDAMKENLLKYLLTCLEPYILDLNINETSCAFLYLRKMQVPKTHPVMCSLLTKALDSVNDPLEFVDLAAISQLAVAINTGRDFFTPILCANFISRIYKYIKTCRTREDARLLAICVLNLQPLIDYEILNAFKERISILLQNGVISANCPKVIIKLLNMLNIGVWSHKNAALIRDLLAALKPCVKQLEHNVLKNVCRIYLYHMEPATLHEPLAEALEDLLNRDISPETLAYFVPFSDPVRRNALINTFKTFINSSEVWEQSNSSAHLFSALRALKISDVAICDKYWNGVLKELNYASEADIGQLRFLRHCHRYMNFNNNLGGTYRHLGVEQRLSQMAITAIEYDIFGRMPQIFARLASFVFAYGHTPHCLKKYPNILLSKVINMAEQFTPGDCFLISRGLYISLELRYRYQIPPLVNMQLAAIDSVLASCAERYANISDENQHALHDLNLLVRCLSNRKTLKNSVIYHRILTKYKGVKFDDLNSRILKDMAYNFTATNYLVPEILESMLEYIANNYEHVAGDTVEKVLTCSYNLGYTPKSSEPLQKASLIMLRDFNYMNGLSLVQACLALCFYKAISQELIDKVFCVNFIQRVENEIQMCYSKATYPERVLKLVMQLNRSVCLDYPECNVPWFQQNFIEAHMSKKPFHESTFRRDVRKFLGTLLQDDSYFHCNHVTPYGYQIDFVIHFDRDKKAIKAPMETTMLHQITKVAILLLKLDSFCENDLKALRGPDSLKIKHLEMMGYKVLRIAEHEWNSKYMNAEQAKRNYLKCLLQISN</sequence>
<organism evidence="2 3">
    <name type="scientific">Glossina austeni</name>
    <name type="common">Savannah tsetse fly</name>
    <dbReference type="NCBI Taxonomy" id="7395"/>
    <lineage>
        <taxon>Eukaryota</taxon>
        <taxon>Metazoa</taxon>
        <taxon>Ecdysozoa</taxon>
        <taxon>Arthropoda</taxon>
        <taxon>Hexapoda</taxon>
        <taxon>Insecta</taxon>
        <taxon>Pterygota</taxon>
        <taxon>Neoptera</taxon>
        <taxon>Endopterygota</taxon>
        <taxon>Diptera</taxon>
        <taxon>Brachycera</taxon>
        <taxon>Muscomorpha</taxon>
        <taxon>Hippoboscoidea</taxon>
        <taxon>Glossinidae</taxon>
        <taxon>Glossina</taxon>
    </lineage>
</organism>
<dbReference type="Pfam" id="PF06743">
    <property type="entry name" value="FAST_1"/>
    <property type="match status" value="1"/>
</dbReference>
<evidence type="ECO:0000259" key="1">
    <source>
        <dbReference type="PROSITE" id="PS51286"/>
    </source>
</evidence>
<dbReference type="Pfam" id="PF08373">
    <property type="entry name" value="RAP"/>
    <property type="match status" value="1"/>
</dbReference>
<dbReference type="VEuPathDB" id="VectorBase:GAUT010364"/>
<dbReference type="PROSITE" id="PS51286">
    <property type="entry name" value="RAP"/>
    <property type="match status" value="1"/>
</dbReference>
<name>A0A1A9UNI6_GLOAU</name>
<keyword evidence="3" id="KW-1185">Reference proteome</keyword>
<reference evidence="2" key="1">
    <citation type="submission" date="2020-05" db="UniProtKB">
        <authorList>
            <consortium name="EnsemblMetazoa"/>
        </authorList>
    </citation>
    <scope>IDENTIFICATION</scope>
    <source>
        <strain evidence="2">TTRI</strain>
    </source>
</reference>
<dbReference type="EnsemblMetazoa" id="GAUT010364-RA">
    <property type="protein sequence ID" value="GAUT010364-PA"/>
    <property type="gene ID" value="GAUT010364"/>
</dbReference>
<accession>A0A1A9UNI6</accession>
<dbReference type="Pfam" id="PF08368">
    <property type="entry name" value="FAST_2"/>
    <property type="match status" value="1"/>
</dbReference>
<dbReference type="Proteomes" id="UP000078200">
    <property type="component" value="Unassembled WGS sequence"/>
</dbReference>
<dbReference type="AlphaFoldDB" id="A0A1A9UNI6"/>
<proteinExistence type="predicted"/>